<evidence type="ECO:0000256" key="1">
    <source>
        <dbReference type="SAM" id="Coils"/>
    </source>
</evidence>
<organism evidence="3 4">
    <name type="scientific">Secundilactobacillus odoratitofui DSM 19909 = JCM 15043</name>
    <dbReference type="NCBI Taxonomy" id="1423776"/>
    <lineage>
        <taxon>Bacteria</taxon>
        <taxon>Bacillati</taxon>
        <taxon>Bacillota</taxon>
        <taxon>Bacilli</taxon>
        <taxon>Lactobacillales</taxon>
        <taxon>Lactobacillaceae</taxon>
        <taxon>Secundilactobacillus</taxon>
    </lineage>
</organism>
<feature type="coiled-coil region" evidence="1">
    <location>
        <begin position="211"/>
        <end position="238"/>
    </location>
</feature>
<sequence>MKRLKDVDVIQYLTQITDQQHNDLITVLTIFIAIISLGAIFTGVLQWRFSDKQIEKMKIQFKKDYGIDDLKNKVKEANELNEKLKLTITSNARMQIDSTGSLLPLTQTIEDQSAKGNIVGNFTGALISAQQLGLLEGPLLREGVVYVCNFMRIFTKRGTDKKLSKPELGNLVTALDLLERQMADKPILPKLAQTFEARKAYLYKKYDVDKLKREDKERQTKEAKEKILKKQLQNVEKDN</sequence>
<evidence type="ECO:0000313" key="3">
    <source>
        <dbReference type="EMBL" id="KRK97673.1"/>
    </source>
</evidence>
<evidence type="ECO:0000256" key="2">
    <source>
        <dbReference type="SAM" id="Phobius"/>
    </source>
</evidence>
<comment type="caution">
    <text evidence="3">The sequence shown here is derived from an EMBL/GenBank/DDBJ whole genome shotgun (WGS) entry which is preliminary data.</text>
</comment>
<dbReference type="AlphaFoldDB" id="A0A0R1LXQ2"/>
<keyword evidence="2" id="KW-0812">Transmembrane</keyword>
<protein>
    <submittedName>
        <fullName evidence="3">Uncharacterized protein</fullName>
    </submittedName>
</protein>
<dbReference type="EMBL" id="AZEE01000029">
    <property type="protein sequence ID" value="KRK97673.1"/>
    <property type="molecule type" value="Genomic_DNA"/>
</dbReference>
<proteinExistence type="predicted"/>
<keyword evidence="1" id="KW-0175">Coiled coil</keyword>
<keyword evidence="4" id="KW-1185">Reference proteome</keyword>
<name>A0A0R1LXQ2_9LACO</name>
<keyword evidence="2" id="KW-0472">Membrane</keyword>
<reference evidence="3 4" key="1">
    <citation type="journal article" date="2015" name="Genome Announc.">
        <title>Expanding the biotechnology potential of lactobacilli through comparative genomics of 213 strains and associated genera.</title>
        <authorList>
            <person name="Sun Z."/>
            <person name="Harris H.M."/>
            <person name="McCann A."/>
            <person name="Guo C."/>
            <person name="Argimon S."/>
            <person name="Zhang W."/>
            <person name="Yang X."/>
            <person name="Jeffery I.B."/>
            <person name="Cooney J.C."/>
            <person name="Kagawa T.F."/>
            <person name="Liu W."/>
            <person name="Song Y."/>
            <person name="Salvetti E."/>
            <person name="Wrobel A."/>
            <person name="Rasinkangas P."/>
            <person name="Parkhill J."/>
            <person name="Rea M.C."/>
            <person name="O'Sullivan O."/>
            <person name="Ritari J."/>
            <person name="Douillard F.P."/>
            <person name="Paul Ross R."/>
            <person name="Yang R."/>
            <person name="Briner A.E."/>
            <person name="Felis G.E."/>
            <person name="de Vos W.M."/>
            <person name="Barrangou R."/>
            <person name="Klaenhammer T.R."/>
            <person name="Caufield P.W."/>
            <person name="Cui Y."/>
            <person name="Zhang H."/>
            <person name="O'Toole P.W."/>
        </authorList>
    </citation>
    <scope>NUCLEOTIDE SEQUENCE [LARGE SCALE GENOMIC DNA]</scope>
    <source>
        <strain evidence="3 4">DSM 19909</strain>
    </source>
</reference>
<dbReference type="PATRIC" id="fig|1423776.4.peg.1731"/>
<gene>
    <name evidence="3" type="ORF">FD04_GL001710</name>
</gene>
<dbReference type="Proteomes" id="UP000051160">
    <property type="component" value="Unassembled WGS sequence"/>
</dbReference>
<evidence type="ECO:0000313" key="4">
    <source>
        <dbReference type="Proteomes" id="UP000051160"/>
    </source>
</evidence>
<accession>A0A0R1LXQ2</accession>
<feature type="transmembrane region" description="Helical" evidence="2">
    <location>
        <begin position="24"/>
        <end position="47"/>
    </location>
</feature>
<keyword evidence="2" id="KW-1133">Transmembrane helix</keyword>